<evidence type="ECO:0000256" key="3">
    <source>
        <dbReference type="ARBA" id="ARBA00022806"/>
    </source>
</evidence>
<dbReference type="GO" id="GO:0005829">
    <property type="term" value="C:cytosol"/>
    <property type="evidence" value="ECO:0007669"/>
    <property type="project" value="TreeGrafter"/>
</dbReference>
<dbReference type="InterPro" id="IPR000212">
    <property type="entry name" value="DNA_helicase_UvrD/REP"/>
</dbReference>
<dbReference type="OrthoDB" id="9810135at2"/>
<feature type="binding site" evidence="9">
    <location>
        <begin position="9"/>
        <end position="16"/>
    </location>
    <ligand>
        <name>ATP</name>
        <dbReference type="ChEBI" id="CHEBI:30616"/>
    </ligand>
</feature>
<dbReference type="RefSeq" id="WP_115269807.1">
    <property type="nucleotide sequence ID" value="NZ_UGGU01000003.1"/>
</dbReference>
<organism evidence="12 13">
    <name type="scientific">Fusobacterium necrogenes</name>
    <dbReference type="NCBI Taxonomy" id="858"/>
    <lineage>
        <taxon>Bacteria</taxon>
        <taxon>Fusobacteriati</taxon>
        <taxon>Fusobacteriota</taxon>
        <taxon>Fusobacteriia</taxon>
        <taxon>Fusobacteriales</taxon>
        <taxon>Fusobacteriaceae</taxon>
        <taxon>Fusobacterium</taxon>
    </lineage>
</organism>
<dbReference type="GO" id="GO:0043138">
    <property type="term" value="F:3'-5' DNA helicase activity"/>
    <property type="evidence" value="ECO:0007669"/>
    <property type="project" value="UniProtKB-EC"/>
</dbReference>
<keyword evidence="13" id="KW-1185">Reference proteome</keyword>
<name>A0A377GX19_9FUSO</name>
<keyword evidence="1 9" id="KW-0547">Nucleotide-binding</keyword>
<dbReference type="Gene3D" id="3.40.50.300">
    <property type="entry name" value="P-loop containing nucleotide triphosphate hydrolases"/>
    <property type="match status" value="4"/>
</dbReference>
<dbReference type="GO" id="GO:0005524">
    <property type="term" value="F:ATP binding"/>
    <property type="evidence" value="ECO:0007669"/>
    <property type="project" value="UniProtKB-UniRule"/>
</dbReference>
<dbReference type="InterPro" id="IPR027417">
    <property type="entry name" value="P-loop_NTPase"/>
</dbReference>
<evidence type="ECO:0000256" key="2">
    <source>
        <dbReference type="ARBA" id="ARBA00022801"/>
    </source>
</evidence>
<dbReference type="PROSITE" id="PS51217">
    <property type="entry name" value="UVRD_HELICASE_CTER"/>
    <property type="match status" value="1"/>
</dbReference>
<sequence length="1017" mass="120747">MGKKLILKASAGTGKTYRLSLEYIASLMEGIDFKDILVMTFTKKATAEIKERILKFLKEICESEEKRVEIEKNLQNIYGDGFSFEISKIKKIYKNIVENKDKLKIYTIDSFTNTIFKKAIAPYLKIYSYEIVDEEENRKILIRTFEKLFENREDFNLFKSFLEDNSEKDMDRYVELIRNIINQRWKMILLGKNLEKKEPLDYKPALPILEKQEEILKEIAGIKGKPFDDLVKKDYRGYFFSKDKGEYLKENYNIFLKDKFWSGVKVKSKKGDIDSQLEDLNYLYVEFKDNLGREMYNRLVIPYEEKLFQTIEKIYAIYDEIKFREKRFTHTDISNYTFKYLEEKELGFIDENGLTEEFFEIIDGRLRSVFIDEFQDTSILQWRILKNILDKSENIICVGDEKQSIYGWRGGEKKLFENLAQIIDGEEEELDTCFRSKKNIVEYTNEVFRDIADKSVDVYPPNCDWKFNSVGYRESEESGFVKLLTGEEEREALEVMVDEIEKNFSTNYSGIGILARTKKTLERIAFSLGERGIPYTLESDTSIVESRGIGGIYALISWLVKKDFLSLLDFLRSDLVNISAPTLKEIIKKRDEVESYLYSDGSIDIEEDIFSTLKDIYINYTNHCGETEFLTYEMLLRIGIGNRFQNDEDTLNIFGFYKLLKEYRYFNDFLIEYAENNQKEKFKKISAGSSNTISLMTIHKSKGLEFDTLFYFIPSKPRNSGDKGMEFYFEMDKNYSQVKSYLITDNKFNNILESVEEIDYLEEKRLKWEHEEINNLYVALTRPKNNIFVVVEKIEDIENSNFSTLLKNRDRGEIILNKVEKEDNLKGIEYDVKLSTPIVTHKSDKEENQREGINKIYSHTLQIEGKRVRGIIIHYFLENILHWEEKEIELSKKLTYAKYISVVGEKEMNELLSKENIEYIYERCRNIFDTNWDFIYREYPTYLKIDGENRSFRIDRLMIKLPTEKEKGIIYIADYKTGKYDEEQLENYKLSMIERVKRNERDIEEFEIITEYIELYV</sequence>
<dbReference type="SUPFAM" id="SSF52540">
    <property type="entry name" value="P-loop containing nucleoside triphosphate hydrolases"/>
    <property type="match status" value="1"/>
</dbReference>
<keyword evidence="4 9" id="KW-0067">ATP-binding</keyword>
<accession>A0A377GX19</accession>
<evidence type="ECO:0000259" key="11">
    <source>
        <dbReference type="PROSITE" id="PS51217"/>
    </source>
</evidence>
<keyword evidence="5" id="KW-0413">Isomerase</keyword>
<dbReference type="EC" id="5.6.2.4" evidence="7"/>
<dbReference type="PROSITE" id="PS51198">
    <property type="entry name" value="UVRD_HELICASE_ATP_BIND"/>
    <property type="match status" value="1"/>
</dbReference>
<dbReference type="InterPro" id="IPR014017">
    <property type="entry name" value="DNA_helicase_UvrD-like_C"/>
</dbReference>
<comment type="catalytic activity">
    <reaction evidence="6">
        <text>Couples ATP hydrolysis with the unwinding of duplex DNA by translocating in the 3'-5' direction.</text>
        <dbReference type="EC" id="5.6.2.4"/>
    </reaction>
</comment>
<gene>
    <name evidence="12" type="primary">yjcD</name>
    <name evidence="12" type="ORF">NCTC10723_00917</name>
</gene>
<evidence type="ECO:0000259" key="10">
    <source>
        <dbReference type="PROSITE" id="PS51198"/>
    </source>
</evidence>
<keyword evidence="3 9" id="KW-0347">Helicase</keyword>
<dbReference type="InterPro" id="IPR014016">
    <property type="entry name" value="UvrD-like_ATP-bd"/>
</dbReference>
<evidence type="ECO:0000256" key="6">
    <source>
        <dbReference type="ARBA" id="ARBA00034617"/>
    </source>
</evidence>
<comment type="catalytic activity">
    <reaction evidence="8">
        <text>ATP + H2O = ADP + phosphate + H(+)</text>
        <dbReference type="Rhea" id="RHEA:13065"/>
        <dbReference type="ChEBI" id="CHEBI:15377"/>
        <dbReference type="ChEBI" id="CHEBI:15378"/>
        <dbReference type="ChEBI" id="CHEBI:30616"/>
        <dbReference type="ChEBI" id="CHEBI:43474"/>
        <dbReference type="ChEBI" id="CHEBI:456216"/>
        <dbReference type="EC" id="5.6.2.4"/>
    </reaction>
</comment>
<evidence type="ECO:0000313" key="13">
    <source>
        <dbReference type="Proteomes" id="UP000255328"/>
    </source>
</evidence>
<evidence type="ECO:0000256" key="5">
    <source>
        <dbReference type="ARBA" id="ARBA00023235"/>
    </source>
</evidence>
<dbReference type="Pfam" id="PF13361">
    <property type="entry name" value="UvrD_C"/>
    <property type="match status" value="1"/>
</dbReference>
<keyword evidence="2 9" id="KW-0378">Hydrolase</keyword>
<dbReference type="Proteomes" id="UP000255328">
    <property type="component" value="Unassembled WGS sequence"/>
</dbReference>
<proteinExistence type="predicted"/>
<reference evidence="12 13" key="1">
    <citation type="submission" date="2018-06" db="EMBL/GenBank/DDBJ databases">
        <authorList>
            <consortium name="Pathogen Informatics"/>
            <person name="Doyle S."/>
        </authorList>
    </citation>
    <scope>NUCLEOTIDE SEQUENCE [LARGE SCALE GENOMIC DNA]</scope>
    <source>
        <strain evidence="12 13">NCTC10723</strain>
    </source>
</reference>
<feature type="domain" description="UvrD-like helicase C-terminal" evidence="11">
    <location>
        <begin position="438"/>
        <end position="703"/>
    </location>
</feature>
<dbReference type="GO" id="GO:0016887">
    <property type="term" value="F:ATP hydrolysis activity"/>
    <property type="evidence" value="ECO:0007669"/>
    <property type="project" value="RHEA"/>
</dbReference>
<dbReference type="PANTHER" id="PTHR11070:SF67">
    <property type="entry name" value="DNA 3'-5' HELICASE"/>
    <property type="match status" value="1"/>
</dbReference>
<dbReference type="AlphaFoldDB" id="A0A377GX19"/>
<dbReference type="PANTHER" id="PTHR11070">
    <property type="entry name" value="UVRD / RECB / PCRA DNA HELICASE FAMILY MEMBER"/>
    <property type="match status" value="1"/>
</dbReference>
<evidence type="ECO:0000256" key="1">
    <source>
        <dbReference type="ARBA" id="ARBA00022741"/>
    </source>
</evidence>
<evidence type="ECO:0000256" key="4">
    <source>
        <dbReference type="ARBA" id="ARBA00022840"/>
    </source>
</evidence>
<evidence type="ECO:0000313" key="12">
    <source>
        <dbReference type="EMBL" id="STO31466.1"/>
    </source>
</evidence>
<dbReference type="EMBL" id="UGGU01000003">
    <property type="protein sequence ID" value="STO31466.1"/>
    <property type="molecule type" value="Genomic_DNA"/>
</dbReference>
<dbReference type="GO" id="GO:0000725">
    <property type="term" value="P:recombinational repair"/>
    <property type="evidence" value="ECO:0007669"/>
    <property type="project" value="TreeGrafter"/>
</dbReference>
<feature type="domain" description="UvrD-like helicase ATP-binding" evidence="10">
    <location>
        <begin position="1"/>
        <end position="437"/>
    </location>
</feature>
<evidence type="ECO:0000256" key="9">
    <source>
        <dbReference type="PROSITE-ProRule" id="PRU00560"/>
    </source>
</evidence>
<evidence type="ECO:0000256" key="8">
    <source>
        <dbReference type="ARBA" id="ARBA00048988"/>
    </source>
</evidence>
<dbReference type="Pfam" id="PF00580">
    <property type="entry name" value="UvrD-helicase"/>
    <property type="match status" value="1"/>
</dbReference>
<protein>
    <recommendedName>
        <fullName evidence="7">DNA 3'-5' helicase</fullName>
        <ecNumber evidence="7">5.6.2.4</ecNumber>
    </recommendedName>
</protein>
<dbReference type="GO" id="GO:0003677">
    <property type="term" value="F:DNA binding"/>
    <property type="evidence" value="ECO:0007669"/>
    <property type="project" value="InterPro"/>
</dbReference>
<evidence type="ECO:0000256" key="7">
    <source>
        <dbReference type="ARBA" id="ARBA00034808"/>
    </source>
</evidence>